<proteinExistence type="predicted"/>
<name>A0ABR1JGZ9_9AGAR</name>
<comment type="caution">
    <text evidence="1">The sequence shown here is derived from an EMBL/GenBank/DDBJ whole genome shotgun (WGS) entry which is preliminary data.</text>
</comment>
<sequence length="389" mass="45115">MANNNSQFPPEIVDKIIELLWTSNDLSSSDRILFMTTCPLFNHSWKAQFSRIATRYIYVPRLSYLLYLASIAWGGKLFKSFIYTQLDLRNRVQTMTCNVDLRSNRDKKTEDVYWILSNLWTGYYGGLKRCFPSLKELRLEAAVYTPIHLWTSELPQVAYTQIILNLDEQVSVEQDAGARLKAIGFRLYLNIAIHDPDVYLGVTDALWKYCDSPLSGYLELLVRIAMGGLMNPLRLCDSEDTRGEFAKARDIGQRLRDSRRLQDLVHLFSTSALFVSFIDPFYPRFCHKRYFEDEERSLRFSHSVCTPLCWFRPQGQTVAVGELAYDSHGWDRIVPELQKDSDTLRWCGYALYLLVGVDLEGPCQFRAVEDLHRIVESEKHPRPVLMLFG</sequence>
<gene>
    <name evidence="1" type="ORF">VKT23_010475</name>
</gene>
<evidence type="ECO:0008006" key="3">
    <source>
        <dbReference type="Google" id="ProtNLM"/>
    </source>
</evidence>
<evidence type="ECO:0000313" key="2">
    <source>
        <dbReference type="Proteomes" id="UP001498398"/>
    </source>
</evidence>
<dbReference type="Proteomes" id="UP001498398">
    <property type="component" value="Unassembled WGS sequence"/>
</dbReference>
<keyword evidence="2" id="KW-1185">Reference proteome</keyword>
<reference evidence="1 2" key="1">
    <citation type="submission" date="2024-01" db="EMBL/GenBank/DDBJ databases">
        <title>A draft genome for the cacao thread blight pathogen Marasmiellus scandens.</title>
        <authorList>
            <person name="Baruah I.K."/>
            <person name="Leung J."/>
            <person name="Bukari Y."/>
            <person name="Amoako-Attah I."/>
            <person name="Meinhardt L.W."/>
            <person name="Bailey B.A."/>
            <person name="Cohen S.P."/>
        </authorList>
    </citation>
    <scope>NUCLEOTIDE SEQUENCE [LARGE SCALE GENOMIC DNA]</scope>
    <source>
        <strain evidence="1 2">GH-19</strain>
    </source>
</reference>
<accession>A0ABR1JGZ9</accession>
<evidence type="ECO:0000313" key="1">
    <source>
        <dbReference type="EMBL" id="KAK7457176.1"/>
    </source>
</evidence>
<protein>
    <recommendedName>
        <fullName evidence="3">F-box domain-containing protein</fullName>
    </recommendedName>
</protein>
<dbReference type="EMBL" id="JBANRG010000020">
    <property type="protein sequence ID" value="KAK7457176.1"/>
    <property type="molecule type" value="Genomic_DNA"/>
</dbReference>
<organism evidence="1 2">
    <name type="scientific">Marasmiellus scandens</name>
    <dbReference type="NCBI Taxonomy" id="2682957"/>
    <lineage>
        <taxon>Eukaryota</taxon>
        <taxon>Fungi</taxon>
        <taxon>Dikarya</taxon>
        <taxon>Basidiomycota</taxon>
        <taxon>Agaricomycotina</taxon>
        <taxon>Agaricomycetes</taxon>
        <taxon>Agaricomycetidae</taxon>
        <taxon>Agaricales</taxon>
        <taxon>Marasmiineae</taxon>
        <taxon>Omphalotaceae</taxon>
        <taxon>Marasmiellus</taxon>
    </lineage>
</organism>